<sequence length="86" mass="9575">MQFKFRFKKTAHNSTIYCFFSCFSLNLVVQETVSSFSTVSIIGALLESTSNGISFGLVGCLLSNNHSPLLIIFILLLYISFVNMPL</sequence>
<evidence type="ECO:0000313" key="2">
    <source>
        <dbReference type="EMBL" id="KOF94708.1"/>
    </source>
</evidence>
<name>A0A0L8HZM0_OCTBM</name>
<proteinExistence type="predicted"/>
<evidence type="ECO:0000256" key="1">
    <source>
        <dbReference type="SAM" id="Phobius"/>
    </source>
</evidence>
<feature type="transmembrane region" description="Helical" evidence="1">
    <location>
        <begin position="69"/>
        <end position="85"/>
    </location>
</feature>
<keyword evidence="1" id="KW-0812">Transmembrane</keyword>
<reference evidence="2" key="1">
    <citation type="submission" date="2015-07" db="EMBL/GenBank/DDBJ databases">
        <title>MeaNS - Measles Nucleotide Surveillance Program.</title>
        <authorList>
            <person name="Tran T."/>
            <person name="Druce J."/>
        </authorList>
    </citation>
    <scope>NUCLEOTIDE SEQUENCE</scope>
    <source>
        <strain evidence="2">UCB-OBI-ISO-001</strain>
        <tissue evidence="2">Gonad</tissue>
    </source>
</reference>
<accession>A0A0L8HZM0</accession>
<keyword evidence="1" id="KW-0472">Membrane</keyword>
<dbReference type="AlphaFoldDB" id="A0A0L8HZM0"/>
<protein>
    <submittedName>
        <fullName evidence="2">Uncharacterized protein</fullName>
    </submittedName>
</protein>
<organism evidence="2">
    <name type="scientific">Octopus bimaculoides</name>
    <name type="common">California two-spotted octopus</name>
    <dbReference type="NCBI Taxonomy" id="37653"/>
    <lineage>
        <taxon>Eukaryota</taxon>
        <taxon>Metazoa</taxon>
        <taxon>Spiralia</taxon>
        <taxon>Lophotrochozoa</taxon>
        <taxon>Mollusca</taxon>
        <taxon>Cephalopoda</taxon>
        <taxon>Coleoidea</taxon>
        <taxon>Octopodiformes</taxon>
        <taxon>Octopoda</taxon>
        <taxon>Incirrata</taxon>
        <taxon>Octopodidae</taxon>
        <taxon>Octopus</taxon>
    </lineage>
</organism>
<gene>
    <name evidence="2" type="ORF">OCBIM_22000808mg</name>
</gene>
<keyword evidence="1" id="KW-1133">Transmembrane helix</keyword>
<dbReference type="EMBL" id="KQ416885">
    <property type="protein sequence ID" value="KOF94708.1"/>
    <property type="molecule type" value="Genomic_DNA"/>
</dbReference>